<feature type="transmembrane region" description="Helical" evidence="6">
    <location>
        <begin position="32"/>
        <end position="49"/>
    </location>
</feature>
<dbReference type="Proteomes" id="UP000781958">
    <property type="component" value="Unassembled WGS sequence"/>
</dbReference>
<evidence type="ECO:0000256" key="3">
    <source>
        <dbReference type="ARBA" id="ARBA00022692"/>
    </source>
</evidence>
<evidence type="ECO:0000256" key="4">
    <source>
        <dbReference type="ARBA" id="ARBA00022989"/>
    </source>
</evidence>
<feature type="transmembrane region" description="Helical" evidence="6">
    <location>
        <begin position="111"/>
        <end position="130"/>
    </location>
</feature>
<dbReference type="InterPro" id="IPR043428">
    <property type="entry name" value="LivM-like"/>
</dbReference>
<dbReference type="CDD" id="cd06581">
    <property type="entry name" value="TM_PBP1_LivM_like"/>
    <property type="match status" value="1"/>
</dbReference>
<name>A0ABS4SK04_9PROT</name>
<feature type="transmembrane region" description="Helical" evidence="6">
    <location>
        <begin position="307"/>
        <end position="329"/>
    </location>
</feature>
<protein>
    <submittedName>
        <fullName evidence="7">Branched-chain amino acid transport system permease protein</fullName>
    </submittedName>
</protein>
<keyword evidence="8" id="KW-1185">Reference proteome</keyword>
<organism evidence="7 8">
    <name type="scientific">Azospirillum rugosum</name>
    <dbReference type="NCBI Taxonomy" id="416170"/>
    <lineage>
        <taxon>Bacteria</taxon>
        <taxon>Pseudomonadati</taxon>
        <taxon>Pseudomonadota</taxon>
        <taxon>Alphaproteobacteria</taxon>
        <taxon>Rhodospirillales</taxon>
        <taxon>Azospirillaceae</taxon>
        <taxon>Azospirillum</taxon>
    </lineage>
</organism>
<comment type="caution">
    <text evidence="7">The sequence shown here is derived from an EMBL/GenBank/DDBJ whole genome shotgun (WGS) entry which is preliminary data.</text>
</comment>
<evidence type="ECO:0000313" key="8">
    <source>
        <dbReference type="Proteomes" id="UP000781958"/>
    </source>
</evidence>
<feature type="transmembrane region" description="Helical" evidence="6">
    <location>
        <begin position="86"/>
        <end position="105"/>
    </location>
</feature>
<proteinExistence type="predicted"/>
<feature type="transmembrane region" description="Helical" evidence="6">
    <location>
        <begin position="233"/>
        <end position="253"/>
    </location>
</feature>
<dbReference type="Pfam" id="PF02653">
    <property type="entry name" value="BPD_transp_2"/>
    <property type="match status" value="1"/>
</dbReference>
<feature type="transmembrane region" description="Helical" evidence="6">
    <location>
        <begin position="265"/>
        <end position="295"/>
    </location>
</feature>
<evidence type="ECO:0000256" key="2">
    <source>
        <dbReference type="ARBA" id="ARBA00022475"/>
    </source>
</evidence>
<gene>
    <name evidence="7" type="ORF">J2851_002689</name>
</gene>
<feature type="transmembrane region" description="Helical" evidence="6">
    <location>
        <begin position="55"/>
        <end position="74"/>
    </location>
</feature>
<feature type="transmembrane region" description="Helical" evidence="6">
    <location>
        <begin position="184"/>
        <end position="203"/>
    </location>
</feature>
<comment type="subcellular location">
    <subcellularLocation>
        <location evidence="1">Cell membrane</location>
        <topology evidence="1">Multi-pass membrane protein</topology>
    </subcellularLocation>
</comment>
<reference evidence="7 8" key="1">
    <citation type="submission" date="2021-03" db="EMBL/GenBank/DDBJ databases">
        <title>Genomic Encyclopedia of Type Strains, Phase III (KMG-III): the genomes of soil and plant-associated and newly described type strains.</title>
        <authorList>
            <person name="Whitman W."/>
        </authorList>
    </citation>
    <scope>NUCLEOTIDE SEQUENCE [LARGE SCALE GENOMIC DNA]</scope>
    <source>
        <strain evidence="7 8">IMMIB AFH-6</strain>
    </source>
</reference>
<dbReference type="EMBL" id="JAGINP010000008">
    <property type="protein sequence ID" value="MBP2292908.1"/>
    <property type="molecule type" value="Genomic_DNA"/>
</dbReference>
<accession>A0ABS4SK04</accession>
<feature type="transmembrane region" description="Helical" evidence="6">
    <location>
        <begin position="137"/>
        <end position="156"/>
    </location>
</feature>
<keyword evidence="3 6" id="KW-0812">Transmembrane</keyword>
<keyword evidence="5 6" id="KW-0472">Membrane</keyword>
<dbReference type="InterPro" id="IPR001851">
    <property type="entry name" value="ABC_transp_permease"/>
</dbReference>
<keyword evidence="4 6" id="KW-1133">Transmembrane helix</keyword>
<evidence type="ECO:0000256" key="5">
    <source>
        <dbReference type="ARBA" id="ARBA00023136"/>
    </source>
</evidence>
<evidence type="ECO:0000256" key="1">
    <source>
        <dbReference type="ARBA" id="ARBA00004651"/>
    </source>
</evidence>
<evidence type="ECO:0000313" key="7">
    <source>
        <dbReference type="EMBL" id="MBP2292908.1"/>
    </source>
</evidence>
<evidence type="ECO:0000256" key="6">
    <source>
        <dbReference type="SAM" id="Phobius"/>
    </source>
</evidence>
<keyword evidence="2" id="KW-1003">Cell membrane</keyword>
<sequence>MTGMNDVMDRSRGRAKAAAPSRRAVRRFTGDHALLGGVWLLLAAFPFVAPNDFMVSLGVLFFINLILIASLNTLMGFCGQISLSHGAFYGLGAYTSGILSVKLGVDPWIGVPAGMLVAALSALIIGLPALRLRGHYLAMATLGFNAILTVLFNELVGLTGGPNGLLGVAPFSIGGLDIATDDRVFWLVWACGGLVMLAILNLVKSRVGRALSALATSEIGADALGVNCFRYKLVVFVLTAAMAGLAGGLYVHYNQYASPETFGYFTSVMLVVMVALGGWGRYWGPLFGALLYTAVPEALRSLGDFELFLFGLCMILVLLFFPGGIAAAVSTLGNRLFGKTKAGGRA</sequence>
<dbReference type="PANTHER" id="PTHR30482">
    <property type="entry name" value="HIGH-AFFINITY BRANCHED-CHAIN AMINO ACID TRANSPORT SYSTEM PERMEASE"/>
    <property type="match status" value="1"/>
</dbReference>
<dbReference type="PANTHER" id="PTHR30482:SF18">
    <property type="entry name" value="BRANCHED AMINO ACID TRANSPORT SYSTEM PERMEASE"/>
    <property type="match status" value="1"/>
</dbReference>
<dbReference type="RefSeq" id="WP_209766762.1">
    <property type="nucleotide sequence ID" value="NZ_JAGINP010000008.1"/>
</dbReference>